<protein>
    <submittedName>
        <fullName evidence="7">RNA polymerase sigma factor</fullName>
    </submittedName>
</protein>
<dbReference type="SUPFAM" id="SSF88659">
    <property type="entry name" value="Sigma3 and sigma4 domains of RNA polymerase sigma factors"/>
    <property type="match status" value="1"/>
</dbReference>
<dbReference type="AlphaFoldDB" id="A0A7C3WJ54"/>
<organism evidence="7">
    <name type="scientific">Fundidesulfovibrio putealis</name>
    <dbReference type="NCBI Taxonomy" id="270496"/>
    <lineage>
        <taxon>Bacteria</taxon>
        <taxon>Pseudomonadati</taxon>
        <taxon>Thermodesulfobacteriota</taxon>
        <taxon>Desulfovibrionia</taxon>
        <taxon>Desulfovibrionales</taxon>
        <taxon>Desulfovibrionaceae</taxon>
        <taxon>Fundidesulfovibrio</taxon>
    </lineage>
</organism>
<evidence type="ECO:0000256" key="3">
    <source>
        <dbReference type="ARBA" id="ARBA00023082"/>
    </source>
</evidence>
<feature type="domain" description="RNA polymerase sigma factor 70 region 4 type 2" evidence="6">
    <location>
        <begin position="147"/>
        <end position="188"/>
    </location>
</feature>
<dbReference type="InterPro" id="IPR013324">
    <property type="entry name" value="RNA_pol_sigma_r3/r4-like"/>
</dbReference>
<evidence type="ECO:0000313" key="7">
    <source>
        <dbReference type="EMBL" id="HGG91642.1"/>
    </source>
</evidence>
<comment type="similarity">
    <text evidence="1">Belongs to the sigma-70 factor family. ECF subfamily.</text>
</comment>
<dbReference type="InterPro" id="IPR013325">
    <property type="entry name" value="RNA_pol_sigma_r2"/>
</dbReference>
<evidence type="ECO:0000259" key="6">
    <source>
        <dbReference type="Pfam" id="PF08281"/>
    </source>
</evidence>
<name>A0A7C3WJ54_9BACT</name>
<evidence type="ECO:0000256" key="4">
    <source>
        <dbReference type="ARBA" id="ARBA00023163"/>
    </source>
</evidence>
<keyword evidence="4" id="KW-0804">Transcription</keyword>
<dbReference type="SUPFAM" id="SSF88946">
    <property type="entry name" value="Sigma2 domain of RNA polymerase sigma factors"/>
    <property type="match status" value="1"/>
</dbReference>
<dbReference type="InterPro" id="IPR013249">
    <property type="entry name" value="RNA_pol_sigma70_r4_t2"/>
</dbReference>
<dbReference type="GO" id="GO:0003677">
    <property type="term" value="F:DNA binding"/>
    <property type="evidence" value="ECO:0007669"/>
    <property type="project" value="InterPro"/>
</dbReference>
<keyword evidence="2" id="KW-0805">Transcription regulation</keyword>
<dbReference type="Gene3D" id="1.10.1740.10">
    <property type="match status" value="1"/>
</dbReference>
<dbReference type="PANTHER" id="PTHR43133:SF51">
    <property type="entry name" value="RNA POLYMERASE SIGMA FACTOR"/>
    <property type="match status" value="1"/>
</dbReference>
<feature type="domain" description="RNA polymerase sigma-70 region 2" evidence="5">
    <location>
        <begin position="30"/>
        <end position="93"/>
    </location>
</feature>
<gene>
    <name evidence="7" type="ORF">ENR59_01640</name>
</gene>
<dbReference type="InterPro" id="IPR036388">
    <property type="entry name" value="WH-like_DNA-bd_sf"/>
</dbReference>
<dbReference type="InterPro" id="IPR039425">
    <property type="entry name" value="RNA_pol_sigma-70-like"/>
</dbReference>
<comment type="caution">
    <text evidence="7">The sequence shown here is derived from an EMBL/GenBank/DDBJ whole genome shotgun (WGS) entry which is preliminary data.</text>
</comment>
<dbReference type="PANTHER" id="PTHR43133">
    <property type="entry name" value="RNA POLYMERASE ECF-TYPE SIGMA FACTO"/>
    <property type="match status" value="1"/>
</dbReference>
<dbReference type="NCBIfam" id="TIGR02937">
    <property type="entry name" value="sigma70-ECF"/>
    <property type="match status" value="1"/>
</dbReference>
<dbReference type="InterPro" id="IPR007627">
    <property type="entry name" value="RNA_pol_sigma70_r2"/>
</dbReference>
<accession>A0A7C3WJ54</accession>
<proteinExistence type="inferred from homology"/>
<dbReference type="GO" id="GO:0006352">
    <property type="term" value="P:DNA-templated transcription initiation"/>
    <property type="evidence" value="ECO:0007669"/>
    <property type="project" value="InterPro"/>
</dbReference>
<dbReference type="InterPro" id="IPR014284">
    <property type="entry name" value="RNA_pol_sigma-70_dom"/>
</dbReference>
<dbReference type="Pfam" id="PF04542">
    <property type="entry name" value="Sigma70_r2"/>
    <property type="match status" value="1"/>
</dbReference>
<keyword evidence="3" id="KW-0731">Sigma factor</keyword>
<dbReference type="Pfam" id="PF08281">
    <property type="entry name" value="Sigma70_r4_2"/>
    <property type="match status" value="1"/>
</dbReference>
<dbReference type="EMBL" id="DSRP01000114">
    <property type="protein sequence ID" value="HGG91642.1"/>
    <property type="molecule type" value="Genomic_DNA"/>
</dbReference>
<reference evidence="7" key="1">
    <citation type="journal article" date="2020" name="mSystems">
        <title>Genome- and Community-Level Interaction Insights into Carbon Utilization and Element Cycling Functions of Hydrothermarchaeota in Hydrothermal Sediment.</title>
        <authorList>
            <person name="Zhou Z."/>
            <person name="Liu Y."/>
            <person name="Xu W."/>
            <person name="Pan J."/>
            <person name="Luo Z.H."/>
            <person name="Li M."/>
        </authorList>
    </citation>
    <scope>NUCLEOTIDE SEQUENCE [LARGE SCALE GENOMIC DNA]</scope>
    <source>
        <strain evidence="7">SpSt-413</strain>
    </source>
</reference>
<evidence type="ECO:0000256" key="1">
    <source>
        <dbReference type="ARBA" id="ARBA00010641"/>
    </source>
</evidence>
<dbReference type="GO" id="GO:0016987">
    <property type="term" value="F:sigma factor activity"/>
    <property type="evidence" value="ECO:0007669"/>
    <property type="project" value="UniProtKB-KW"/>
</dbReference>
<evidence type="ECO:0000256" key="2">
    <source>
        <dbReference type="ARBA" id="ARBA00023015"/>
    </source>
</evidence>
<dbReference type="Gene3D" id="1.10.10.10">
    <property type="entry name" value="Winged helix-like DNA-binding domain superfamily/Winged helix DNA-binding domain"/>
    <property type="match status" value="1"/>
</dbReference>
<sequence length="212" mass="23671">MMSQSSGKELSDAQAVRMVLDGRTEVFGVLVRRHQDVLFALLRRHLPPSEVAEVAQDAFVHAFEKLHQLRDGGAFKSWLCSLAVRRAIHYWRGVGTRKETSLDGVGPDGEAWLDSMLAQDSMDRHDDAQRKREAASLAGWLLGFVKPEDRIALGLYYAGEHELTEIGAMMGWSVEKVKVRLHRARKLMADVMDRAAKEGGVQHGPGRADEAR</sequence>
<evidence type="ECO:0000259" key="5">
    <source>
        <dbReference type="Pfam" id="PF04542"/>
    </source>
</evidence>